<dbReference type="EMBL" id="CP048788">
    <property type="protein sequence ID" value="QJF50251.1"/>
    <property type="molecule type" value="Genomic_DNA"/>
</dbReference>
<keyword evidence="3" id="KW-1185">Reference proteome</keyword>
<evidence type="ECO:0000313" key="3">
    <source>
        <dbReference type="Proteomes" id="UP000503308"/>
    </source>
</evidence>
<accession>A0A858SRK5</accession>
<evidence type="ECO:0000259" key="1">
    <source>
        <dbReference type="Pfam" id="PF03865"/>
    </source>
</evidence>
<dbReference type="Gene3D" id="2.40.160.50">
    <property type="entry name" value="membrane protein fhac: a member of the omp85/tpsb transporter family"/>
    <property type="match status" value="1"/>
</dbReference>
<dbReference type="Proteomes" id="UP000503308">
    <property type="component" value="Chromosome"/>
</dbReference>
<dbReference type="RefSeq" id="WP_169639468.1">
    <property type="nucleotide sequence ID" value="NZ_CP048788.1"/>
</dbReference>
<gene>
    <name evidence="2" type="ORF">G3256_03245</name>
</gene>
<dbReference type="InterPro" id="IPR005565">
    <property type="entry name" value="Hemolysn_activator_HlyB_C"/>
</dbReference>
<reference evidence="2 3" key="1">
    <citation type="submission" date="2020-02" db="EMBL/GenBank/DDBJ databases">
        <title>Genome sequence of Roseobacter ponti.</title>
        <authorList>
            <person name="Hollensteiner J."/>
            <person name="Schneider D."/>
            <person name="Poehlein A."/>
            <person name="Daniel R."/>
        </authorList>
    </citation>
    <scope>NUCLEOTIDE SEQUENCE [LARGE SCALE GENOMIC DNA]</scope>
    <source>
        <strain evidence="2 3">DSM 106830</strain>
    </source>
</reference>
<dbReference type="KEGG" id="rpon:G3256_03245"/>
<dbReference type="GO" id="GO:0098046">
    <property type="term" value="C:type V protein secretion system complex"/>
    <property type="evidence" value="ECO:0007669"/>
    <property type="project" value="TreeGrafter"/>
</dbReference>
<dbReference type="PANTHER" id="PTHR34597">
    <property type="entry name" value="SLR1661 PROTEIN"/>
    <property type="match status" value="1"/>
</dbReference>
<evidence type="ECO:0000313" key="2">
    <source>
        <dbReference type="EMBL" id="QJF50251.1"/>
    </source>
</evidence>
<sequence length="494" mass="53658">MATGSVTDARAQSQTFELQGAGAYNAEEILSFAAQLELTRTGTVTASGIARTIETLYREDGYFLAEASVGRDGKTIFIDEGEIGSVSIEGVDQKTFDLISGYFRPVVGKQGVTLAEFERAVMLTEDIQSVTASAEIYYPDGQDGAHVRVVAEQQDTASGYVTLDNPAREFGDAVRLTFSQEFISLLAPGDLFRFELSGTAAFDGDENDLYGSVIYRAPVGYAGTYGEIYLGNAVGDRDATGNLRQTDLDGDTVILAIGHPFVRSIDTYGYGLLEVRRSSSDSDVDGIPTDFESTVNVIGASWIYGRALQTGGAFEYATNLAFGSRTSGADGFDDGDEDFWHLRAGAGYEQPVRWFGENSSFRTEIWGQYTTSRLPGIEEFYLGGIDEERGYTFAEVQGDSGVSAVFQAGRDFFPQSNTVRRYRPFGFVDVGYVDNNDPSAEETDNEFLSSVGLGVDLEFENRFFAQAYVAVPTTSGPETDSGDPAFYLALSKSW</sequence>
<dbReference type="GO" id="GO:0008320">
    <property type="term" value="F:protein transmembrane transporter activity"/>
    <property type="evidence" value="ECO:0007669"/>
    <property type="project" value="TreeGrafter"/>
</dbReference>
<dbReference type="AlphaFoldDB" id="A0A858SRK5"/>
<dbReference type="GO" id="GO:0046819">
    <property type="term" value="P:protein secretion by the type V secretion system"/>
    <property type="evidence" value="ECO:0007669"/>
    <property type="project" value="TreeGrafter"/>
</dbReference>
<dbReference type="Pfam" id="PF03865">
    <property type="entry name" value="ShlB"/>
    <property type="match status" value="1"/>
</dbReference>
<dbReference type="PANTHER" id="PTHR34597:SF3">
    <property type="entry name" value="OUTER MEMBRANE TRANSPORTER CDIB"/>
    <property type="match status" value="1"/>
</dbReference>
<proteinExistence type="predicted"/>
<name>A0A858SRK5_9RHOB</name>
<dbReference type="InterPro" id="IPR051544">
    <property type="entry name" value="TPS_OM_transporter"/>
</dbReference>
<protein>
    <submittedName>
        <fullName evidence="2">ShlB/FhaC/HecB family hemolysin secretion/activation protein</fullName>
    </submittedName>
</protein>
<feature type="domain" description="Haemolysin activator HlyB C-terminal" evidence="1">
    <location>
        <begin position="145"/>
        <end position="456"/>
    </location>
</feature>
<organism evidence="2 3">
    <name type="scientific">Roseobacter ponti</name>
    <dbReference type="NCBI Taxonomy" id="1891787"/>
    <lineage>
        <taxon>Bacteria</taxon>
        <taxon>Pseudomonadati</taxon>
        <taxon>Pseudomonadota</taxon>
        <taxon>Alphaproteobacteria</taxon>
        <taxon>Rhodobacterales</taxon>
        <taxon>Roseobacteraceae</taxon>
        <taxon>Roseobacter</taxon>
    </lineage>
</organism>